<evidence type="ECO:0000313" key="1">
    <source>
        <dbReference type="EMBL" id="KFB50099.1"/>
    </source>
</evidence>
<proteinExistence type="predicted"/>
<dbReference type="EnsemblMetazoa" id="ASIC018152-RA">
    <property type="protein sequence ID" value="ASIC018152-PA"/>
    <property type="gene ID" value="ASIC018152"/>
</dbReference>
<dbReference type="Proteomes" id="UP000030765">
    <property type="component" value="Unassembled WGS sequence"/>
</dbReference>
<keyword evidence="3" id="KW-1185">Reference proteome</keyword>
<protein>
    <submittedName>
        <fullName evidence="1 2">Uncharacterized protein</fullName>
    </submittedName>
</protein>
<evidence type="ECO:0000313" key="3">
    <source>
        <dbReference type="Proteomes" id="UP000030765"/>
    </source>
</evidence>
<evidence type="ECO:0000313" key="2">
    <source>
        <dbReference type="EnsemblMetazoa" id="ASIC018152-PA"/>
    </source>
</evidence>
<reference evidence="1 3" key="1">
    <citation type="journal article" date="2014" name="BMC Genomics">
        <title>Genome sequence of Anopheles sinensis provides insight into genetics basis of mosquito competence for malaria parasites.</title>
        <authorList>
            <person name="Zhou D."/>
            <person name="Zhang D."/>
            <person name="Ding G."/>
            <person name="Shi L."/>
            <person name="Hou Q."/>
            <person name="Ye Y."/>
            <person name="Xu Y."/>
            <person name="Zhou H."/>
            <person name="Xiong C."/>
            <person name="Li S."/>
            <person name="Yu J."/>
            <person name="Hong S."/>
            <person name="Yu X."/>
            <person name="Zou P."/>
            <person name="Chen C."/>
            <person name="Chang X."/>
            <person name="Wang W."/>
            <person name="Lv Y."/>
            <person name="Sun Y."/>
            <person name="Ma L."/>
            <person name="Shen B."/>
            <person name="Zhu C."/>
        </authorList>
    </citation>
    <scope>NUCLEOTIDE SEQUENCE [LARGE SCALE GENOMIC DNA]</scope>
</reference>
<accession>A0A084WIQ5</accession>
<dbReference type="STRING" id="74873.A0A084WIQ5"/>
<organism evidence="2 3">
    <name type="scientific">Anopheles sinensis</name>
    <name type="common">Mosquito</name>
    <dbReference type="NCBI Taxonomy" id="74873"/>
    <lineage>
        <taxon>Eukaryota</taxon>
        <taxon>Metazoa</taxon>
        <taxon>Ecdysozoa</taxon>
        <taxon>Arthropoda</taxon>
        <taxon>Hexapoda</taxon>
        <taxon>Insecta</taxon>
        <taxon>Pterygota</taxon>
        <taxon>Neoptera</taxon>
        <taxon>Endopterygota</taxon>
        <taxon>Diptera</taxon>
        <taxon>Nematocera</taxon>
        <taxon>Culicoidea</taxon>
        <taxon>Culicidae</taxon>
        <taxon>Anophelinae</taxon>
        <taxon>Anopheles</taxon>
    </lineage>
</organism>
<dbReference type="VEuPathDB" id="VectorBase:ASIC018152"/>
<dbReference type="AlphaFoldDB" id="A0A084WIQ5"/>
<name>A0A084WIQ5_ANOSI</name>
<reference evidence="2" key="2">
    <citation type="submission" date="2020-05" db="UniProtKB">
        <authorList>
            <consortium name="EnsemblMetazoa"/>
        </authorList>
    </citation>
    <scope>IDENTIFICATION</scope>
</reference>
<dbReference type="EMBL" id="KE525347">
    <property type="protein sequence ID" value="KFB50099.1"/>
    <property type="molecule type" value="Genomic_DNA"/>
</dbReference>
<sequence>MYQQSTEYRQVQDLHTGKRYPPAECTTTAAVCKEYTQPYKVKDDRPYLLKHPTNCLYKPQPKW</sequence>
<gene>
    <name evidence="1" type="ORF">ZHAS_00018152</name>
</gene>
<dbReference type="EMBL" id="ATLV01023941">
    <property type="status" value="NOT_ANNOTATED_CDS"/>
    <property type="molecule type" value="Genomic_DNA"/>
</dbReference>
<dbReference type="VEuPathDB" id="VectorBase:ASIS008947"/>